<dbReference type="EMBL" id="CP013469">
    <property type="protein sequence ID" value="ALR88288.1"/>
    <property type="molecule type" value="Genomic_DNA"/>
</dbReference>
<sequence>MNSQDLIERIVAATDIQKKDAKTALETVFAAITEAAVKGDDTTIAGFGKFVVRQTAERKGRNPQTGAELVIPASRKLAYTPAKAVKDALRVE</sequence>
<evidence type="ECO:0000256" key="1">
    <source>
        <dbReference type="ARBA" id="ARBA00010529"/>
    </source>
</evidence>
<evidence type="ECO:0000256" key="4">
    <source>
        <dbReference type="RuleBase" id="RU003939"/>
    </source>
</evidence>
<keyword evidence="5" id="KW-0614">Plasmid</keyword>
<comment type="similarity">
    <text evidence="1 4">Belongs to the bacterial histone-like protein family.</text>
</comment>
<dbReference type="InterPro" id="IPR010992">
    <property type="entry name" value="IHF-like_DNA-bd_dom_sf"/>
</dbReference>
<dbReference type="OMA" id="KMVPKFK"/>
<dbReference type="PANTHER" id="PTHR33175">
    <property type="entry name" value="DNA-BINDING PROTEIN HU"/>
    <property type="match status" value="1"/>
</dbReference>
<gene>
    <name evidence="5" type="ORF">DB34_14065</name>
</gene>
<reference evidence="5" key="1">
    <citation type="submission" date="2015-11" db="EMBL/GenBank/DDBJ databases">
        <title>Plasmid sequences of Acetobacter pasteurianus Ab3.</title>
        <authorList>
            <person name="Xia K."/>
            <person name="Li Y."/>
        </authorList>
    </citation>
    <scope>NUCLEOTIDE SEQUENCE</scope>
    <source>
        <strain evidence="5">Ab3</strain>
        <plasmid evidence="5">ApAb3p1</plasmid>
    </source>
</reference>
<proteinExistence type="inferred from homology"/>
<dbReference type="RefSeq" id="WP_006115563.1">
    <property type="nucleotide sequence ID" value="NZ_BSCN01000148.1"/>
</dbReference>
<dbReference type="PRINTS" id="PR01727">
    <property type="entry name" value="DNABINDINGHU"/>
</dbReference>
<dbReference type="Pfam" id="PF00216">
    <property type="entry name" value="Bac_DNA_binding"/>
    <property type="match status" value="1"/>
</dbReference>
<dbReference type="GO" id="GO:0030261">
    <property type="term" value="P:chromosome condensation"/>
    <property type="evidence" value="ECO:0007669"/>
    <property type="project" value="UniProtKB-KW"/>
</dbReference>
<name>A0A0S3JPE1_ACEPA</name>
<dbReference type="CDD" id="cd00591">
    <property type="entry name" value="HU_IHF"/>
    <property type="match status" value="1"/>
</dbReference>
<dbReference type="InterPro" id="IPR000119">
    <property type="entry name" value="Hist_DNA-bd"/>
</dbReference>
<protein>
    <submittedName>
        <fullName evidence="5">Integration host factor</fullName>
    </submittedName>
</protein>
<geneLocation type="plasmid" evidence="5">
    <name>ApAb3p1</name>
</geneLocation>
<organism evidence="5">
    <name type="scientific">Acetobacter pasteurianus</name>
    <name type="common">Acetobacter turbidans</name>
    <dbReference type="NCBI Taxonomy" id="438"/>
    <lineage>
        <taxon>Bacteria</taxon>
        <taxon>Pseudomonadati</taxon>
        <taxon>Pseudomonadota</taxon>
        <taxon>Alphaproteobacteria</taxon>
        <taxon>Acetobacterales</taxon>
        <taxon>Acetobacteraceae</taxon>
        <taxon>Acetobacter</taxon>
    </lineage>
</organism>
<keyword evidence="2" id="KW-0226">DNA condensation</keyword>
<evidence type="ECO:0000256" key="2">
    <source>
        <dbReference type="ARBA" id="ARBA00023067"/>
    </source>
</evidence>
<dbReference type="GO" id="GO:0003677">
    <property type="term" value="F:DNA binding"/>
    <property type="evidence" value="ECO:0007669"/>
    <property type="project" value="UniProtKB-KW"/>
</dbReference>
<evidence type="ECO:0000313" key="5">
    <source>
        <dbReference type="EMBL" id="ALR88288.1"/>
    </source>
</evidence>
<dbReference type="PANTHER" id="PTHR33175:SF3">
    <property type="entry name" value="DNA-BINDING PROTEIN HU-BETA"/>
    <property type="match status" value="1"/>
</dbReference>
<dbReference type="AlphaFoldDB" id="A0A0S3JPE1"/>
<dbReference type="Gene3D" id="4.10.520.10">
    <property type="entry name" value="IHF-like DNA-binding proteins"/>
    <property type="match status" value="1"/>
</dbReference>
<dbReference type="SMART" id="SM00411">
    <property type="entry name" value="BHL"/>
    <property type="match status" value="1"/>
</dbReference>
<accession>A0A0S3JPE1</accession>
<dbReference type="SUPFAM" id="SSF47729">
    <property type="entry name" value="IHF-like DNA-binding proteins"/>
    <property type="match status" value="1"/>
</dbReference>
<evidence type="ECO:0000256" key="3">
    <source>
        <dbReference type="ARBA" id="ARBA00023125"/>
    </source>
</evidence>
<dbReference type="GO" id="GO:0030527">
    <property type="term" value="F:structural constituent of chromatin"/>
    <property type="evidence" value="ECO:0007669"/>
    <property type="project" value="InterPro"/>
</dbReference>
<keyword evidence="3" id="KW-0238">DNA-binding</keyword>
<dbReference type="GeneID" id="84441984"/>